<keyword evidence="6" id="KW-0325">Glycoprotein</keyword>
<feature type="domain" description="Saposin B-type" evidence="8">
    <location>
        <begin position="614"/>
        <end position="695"/>
    </location>
</feature>
<keyword evidence="4" id="KW-0677">Repeat</keyword>
<feature type="domain" description="Saposin B-type" evidence="8">
    <location>
        <begin position="530"/>
        <end position="611"/>
    </location>
</feature>
<reference evidence="9" key="1">
    <citation type="submission" date="2022-10" db="EMBL/GenBank/DDBJ databases">
        <title>Novel sulphate-reducing endosymbionts in the free-living metamonad Anaeramoeba.</title>
        <authorList>
            <person name="Jerlstrom-Hultqvist J."/>
            <person name="Cepicka I."/>
            <person name="Gallot-Lavallee L."/>
            <person name="Salas-Leiva D."/>
            <person name="Curtis B.A."/>
            <person name="Zahonova K."/>
            <person name="Pipaliya S."/>
            <person name="Dacks J."/>
            <person name="Roger A.J."/>
        </authorList>
    </citation>
    <scope>NUCLEOTIDE SEQUENCE</scope>
    <source>
        <strain evidence="9">BMAN</strain>
    </source>
</reference>
<dbReference type="InterPro" id="IPR007856">
    <property type="entry name" value="SapB_1"/>
</dbReference>
<dbReference type="PANTHER" id="PTHR11480:SF3">
    <property type="entry name" value="BCDNA.GH08312"/>
    <property type="match status" value="1"/>
</dbReference>
<dbReference type="GO" id="GO:0006665">
    <property type="term" value="P:sphingolipid metabolic process"/>
    <property type="evidence" value="ECO:0007669"/>
    <property type="project" value="InterPro"/>
</dbReference>
<evidence type="ECO:0000313" key="10">
    <source>
        <dbReference type="Proteomes" id="UP001149090"/>
    </source>
</evidence>
<dbReference type="InterPro" id="IPR008139">
    <property type="entry name" value="SaposinB_dom"/>
</dbReference>
<dbReference type="Proteomes" id="UP001149090">
    <property type="component" value="Unassembled WGS sequence"/>
</dbReference>
<dbReference type="SUPFAM" id="SSF47862">
    <property type="entry name" value="Saposin"/>
    <property type="match status" value="12"/>
</dbReference>
<dbReference type="AlphaFoldDB" id="A0A9Q0R8T6"/>
<feature type="signal peptide" evidence="7">
    <location>
        <begin position="1"/>
        <end position="18"/>
    </location>
</feature>
<keyword evidence="10" id="KW-1185">Reference proteome</keyword>
<keyword evidence="5" id="KW-1015">Disulfide bond</keyword>
<gene>
    <name evidence="9" type="ORF">M0811_10565</name>
</gene>
<dbReference type="PROSITE" id="PS50015">
    <property type="entry name" value="SAP_B"/>
    <property type="match status" value="11"/>
</dbReference>
<evidence type="ECO:0000313" key="9">
    <source>
        <dbReference type="EMBL" id="KAJ5071081.1"/>
    </source>
</evidence>
<evidence type="ECO:0000256" key="2">
    <source>
        <dbReference type="ARBA" id="ARBA00022525"/>
    </source>
</evidence>
<dbReference type="InterPro" id="IPR011001">
    <property type="entry name" value="Saposin-like"/>
</dbReference>
<feature type="domain" description="Saposin B-type" evidence="8">
    <location>
        <begin position="698"/>
        <end position="779"/>
    </location>
</feature>
<dbReference type="Gene3D" id="1.10.225.10">
    <property type="entry name" value="Saposin-like"/>
    <property type="match status" value="11"/>
</dbReference>
<dbReference type="GO" id="GO:0005576">
    <property type="term" value="C:extracellular region"/>
    <property type="evidence" value="ECO:0007669"/>
    <property type="project" value="UniProtKB-SubCell"/>
</dbReference>
<keyword evidence="3 7" id="KW-0732">Signal</keyword>
<comment type="caution">
    <text evidence="9">The sequence shown here is derived from an EMBL/GenBank/DDBJ whole genome shotgun (WGS) entry which is preliminary data.</text>
</comment>
<accession>A0A9Q0R8T6</accession>
<keyword evidence="2" id="KW-0964">Secreted</keyword>
<evidence type="ECO:0000256" key="6">
    <source>
        <dbReference type="ARBA" id="ARBA00023180"/>
    </source>
</evidence>
<feature type="domain" description="Saposin B-type" evidence="8">
    <location>
        <begin position="194"/>
        <end position="275"/>
    </location>
</feature>
<evidence type="ECO:0000256" key="3">
    <source>
        <dbReference type="ARBA" id="ARBA00022729"/>
    </source>
</evidence>
<evidence type="ECO:0000256" key="4">
    <source>
        <dbReference type="ARBA" id="ARBA00022737"/>
    </source>
</evidence>
<evidence type="ECO:0000256" key="7">
    <source>
        <dbReference type="SAM" id="SignalP"/>
    </source>
</evidence>
<evidence type="ECO:0000256" key="5">
    <source>
        <dbReference type="ARBA" id="ARBA00023157"/>
    </source>
</evidence>
<dbReference type="InterPro" id="IPR008138">
    <property type="entry name" value="SapB_2"/>
</dbReference>
<dbReference type="Pfam" id="PF03489">
    <property type="entry name" value="SapB_2"/>
    <property type="match status" value="11"/>
</dbReference>
<proteinExistence type="predicted"/>
<feature type="domain" description="Saposin B-type" evidence="8">
    <location>
        <begin position="866"/>
        <end position="945"/>
    </location>
</feature>
<feature type="chain" id="PRO_5040437946" description="Saposin B-type domain-containing protein" evidence="7">
    <location>
        <begin position="19"/>
        <end position="945"/>
    </location>
</feature>
<comment type="subcellular location">
    <subcellularLocation>
        <location evidence="1">Secreted</location>
    </subcellularLocation>
</comment>
<dbReference type="OrthoDB" id="69496at2759"/>
<dbReference type="EMBL" id="JAPDFW010000091">
    <property type="protein sequence ID" value="KAJ5071081.1"/>
    <property type="molecule type" value="Genomic_DNA"/>
</dbReference>
<dbReference type="OMA" id="INTICDG"/>
<name>A0A9Q0R8T6_ANAIG</name>
<dbReference type="FunFam" id="1.10.225.10:FF:000002">
    <property type="entry name" value="prosaposin isoform X2"/>
    <property type="match status" value="10"/>
</dbReference>
<feature type="domain" description="Saposin B-type" evidence="8">
    <location>
        <begin position="362"/>
        <end position="443"/>
    </location>
</feature>
<protein>
    <recommendedName>
        <fullName evidence="8">Saposin B-type domain-containing protein</fullName>
    </recommendedName>
</protein>
<feature type="domain" description="Saposin B-type" evidence="8">
    <location>
        <begin position="278"/>
        <end position="359"/>
    </location>
</feature>
<sequence>MKFSIIFIFLILASLTFSIPQAKAPKGIECTVCEWIMEQVEAFISENTTEQEIEQFLENVCNMLPSPINTICDGLIEQYIPVIVQLLVNDFPPDQICTEIGLCTSMKAPKGIECTVCEWIMEQVEAFISENTTEQEIEQFLENVCNMLPSPINTICDGLIEQYIPVIVQLLVNDFPPDQICTEIGLCTSMKAPKGIECTVCEWIMEQVEAFISENTTEQEIEQFLENVCNMLPSPINTICDGLIEQYIPVIVQLLVNDFPPDQICTEIGLCTSMKAPKGIECTVCEWIMEQVEAFISENTTEQEIEQFLENVCNMLPSPINTICDGLIEQYIPVIVQLLVNDFPPDQICTEIGLCTSMKAPKGIECTVCEWIMEQVEAFISENTTEQEIEQFLENVCNMLPSPINTICDGLIEQYIPVIVQLLVNDFPPDQICTEIGLCTSMKAPKGIECTVCEWIMEQVEAFISENTTEQEIEQFLENVCNMLPSPINTICDGLIEQYIPVIVQLLVNDFPPDQICTEIGLCTSMKAPKGIECTVCEWIMEQVEAFISENTTEQEIEQFLENVCNMLPSPINTICDGLIEQYIPVIVQLLVNDFPPDQICTEIGLCTSMKAPKGIECTVCEWIMEQVEAFISENTTEQEIEQFLENVCNMLPSPINTICDGLIEQYIPVIVQLLVNDFPPDQICTEIGLCTSMKAPKGIECTVCEWIMEQVEAFISENTTEQEIEQFLENVCNMLPSPINTICDGLIEQYIPVIVQLLVNDFPPDQICTEIGLCTSMKAPKGIECTVCEWIMEQVEAFISENTTEQEIEQFLENVCNMLPSPINTICDGLIEQYIPVIVQLLVNDFPPDQICTEIGLCTSMKVGGDDKCIICDLVMKYLEEFIDDPTDEAEVEKFLNEVCSKFIPDPYKTDCDTLIDTFYETIVKLLVSDFPPDKVCEAVGLCP</sequence>
<feature type="domain" description="Saposin B-type" evidence="8">
    <location>
        <begin position="26"/>
        <end position="107"/>
    </location>
</feature>
<dbReference type="GO" id="GO:0016020">
    <property type="term" value="C:membrane"/>
    <property type="evidence" value="ECO:0007669"/>
    <property type="project" value="GOC"/>
</dbReference>
<feature type="domain" description="Saposin B-type" evidence="8">
    <location>
        <begin position="110"/>
        <end position="191"/>
    </location>
</feature>
<feature type="domain" description="Saposin B-type" evidence="8">
    <location>
        <begin position="446"/>
        <end position="527"/>
    </location>
</feature>
<feature type="domain" description="Saposin B-type" evidence="8">
    <location>
        <begin position="782"/>
        <end position="863"/>
    </location>
</feature>
<evidence type="ECO:0000256" key="1">
    <source>
        <dbReference type="ARBA" id="ARBA00004613"/>
    </source>
</evidence>
<dbReference type="InterPro" id="IPR008373">
    <property type="entry name" value="Saposin"/>
</dbReference>
<organism evidence="9 10">
    <name type="scientific">Anaeramoeba ignava</name>
    <name type="common">Anaerobic marine amoeba</name>
    <dbReference type="NCBI Taxonomy" id="1746090"/>
    <lineage>
        <taxon>Eukaryota</taxon>
        <taxon>Metamonada</taxon>
        <taxon>Anaeramoebidae</taxon>
        <taxon>Anaeramoeba</taxon>
    </lineage>
</organism>
<evidence type="ECO:0000259" key="8">
    <source>
        <dbReference type="PROSITE" id="PS50015"/>
    </source>
</evidence>
<dbReference type="PANTHER" id="PTHR11480">
    <property type="entry name" value="SAPOSIN-RELATED"/>
    <property type="match status" value="1"/>
</dbReference>
<dbReference type="SMART" id="SM00741">
    <property type="entry name" value="SapB"/>
    <property type="match status" value="11"/>
</dbReference>
<dbReference type="PRINTS" id="PR01797">
    <property type="entry name" value="SAPOSIN"/>
</dbReference>
<dbReference type="Pfam" id="PF05184">
    <property type="entry name" value="SapB_1"/>
    <property type="match status" value="11"/>
</dbReference>
<dbReference type="InterPro" id="IPR051428">
    <property type="entry name" value="Sphingo_Act-Surfact_Prot"/>
</dbReference>
<dbReference type="GO" id="GO:0005764">
    <property type="term" value="C:lysosome"/>
    <property type="evidence" value="ECO:0007669"/>
    <property type="project" value="InterPro"/>
</dbReference>